<dbReference type="PANTHER" id="PTHR42941:SF1">
    <property type="entry name" value="SLL1037 PROTEIN"/>
    <property type="match status" value="1"/>
</dbReference>
<gene>
    <name evidence="3" type="ORF">SAMN05216362_13727</name>
</gene>
<dbReference type="NCBIfam" id="TIGR02122">
    <property type="entry name" value="TRAP_TAXI"/>
    <property type="match status" value="1"/>
</dbReference>
<evidence type="ECO:0000313" key="4">
    <source>
        <dbReference type="Proteomes" id="UP000199427"/>
    </source>
</evidence>
<accession>A0A1H9KFD5</accession>
<evidence type="ECO:0000313" key="3">
    <source>
        <dbReference type="EMBL" id="SEQ97563.1"/>
    </source>
</evidence>
<evidence type="ECO:0000256" key="1">
    <source>
        <dbReference type="SAM" id="MobiDB-lite"/>
    </source>
</evidence>
<feature type="compositionally biased region" description="Acidic residues" evidence="1">
    <location>
        <begin position="25"/>
        <end position="43"/>
    </location>
</feature>
<evidence type="ECO:0000256" key="2">
    <source>
        <dbReference type="SAM" id="SignalP"/>
    </source>
</evidence>
<dbReference type="RefSeq" id="WP_091775075.1">
    <property type="nucleotide sequence ID" value="NZ_FOES01000037.1"/>
</dbReference>
<evidence type="ECO:0008006" key="5">
    <source>
        <dbReference type="Google" id="ProtNLM"/>
    </source>
</evidence>
<dbReference type="Gene3D" id="3.40.190.10">
    <property type="entry name" value="Periplasmic binding protein-like II"/>
    <property type="match status" value="2"/>
</dbReference>
<dbReference type="Pfam" id="PF16868">
    <property type="entry name" value="NMT1_3"/>
    <property type="match status" value="1"/>
</dbReference>
<feature type="chain" id="PRO_5038903076" description="TRAP transporter solute receptor, TAXI family" evidence="2">
    <location>
        <begin position="20"/>
        <end position="347"/>
    </location>
</feature>
<proteinExistence type="predicted"/>
<dbReference type="InterPro" id="IPR011852">
    <property type="entry name" value="TRAP_TAXI"/>
</dbReference>
<dbReference type="STRING" id="571933.SAMN05216362_13727"/>
<dbReference type="PANTHER" id="PTHR42941">
    <property type="entry name" value="SLL1037 PROTEIN"/>
    <property type="match status" value="1"/>
</dbReference>
<keyword evidence="2" id="KW-0732">Signal</keyword>
<sequence>MKKLSIFLAAIFLMFAVLVGCSESDPSEESTGDGEGEEEAVEVDTEVEAADVEAPSEFTFGAATVGGFWYTLGGAMGDTMNDLFPGSSTTVVEGGSVSNLLGLGDGTYHIGFSNGQTVPEALEGKNAFEEPIENVSTLATLYPNVFHIAVRADSDIHTVEDLKGKTVSPGIKGYSGELAFQEVLEFNDMSYDDLDGIEYIGTADAAQLLRDGHIDAIAGMLAAPVSTYQELDTTLGIRLIPLSDETIEQLHARNEGYLPYTIEGGTYENIEEDTQTVAGYTVLLANDDLISEDVAYEITKMMVENRDAWENISSVMSDFDAEFSVENNIGNLHPGAERYYKEVGALE</sequence>
<name>A0A1H9KFD5_9BACI</name>
<feature type="signal peptide" evidence="2">
    <location>
        <begin position="1"/>
        <end position="19"/>
    </location>
</feature>
<organism evidence="3 4">
    <name type="scientific">Piscibacillus halophilus</name>
    <dbReference type="NCBI Taxonomy" id="571933"/>
    <lineage>
        <taxon>Bacteria</taxon>
        <taxon>Bacillati</taxon>
        <taxon>Bacillota</taxon>
        <taxon>Bacilli</taxon>
        <taxon>Bacillales</taxon>
        <taxon>Bacillaceae</taxon>
        <taxon>Piscibacillus</taxon>
    </lineage>
</organism>
<feature type="region of interest" description="Disordered" evidence="1">
    <location>
        <begin position="24"/>
        <end position="43"/>
    </location>
</feature>
<protein>
    <recommendedName>
        <fullName evidence="5">TRAP transporter solute receptor, TAXI family</fullName>
    </recommendedName>
</protein>
<reference evidence="3 4" key="1">
    <citation type="submission" date="2016-10" db="EMBL/GenBank/DDBJ databases">
        <authorList>
            <person name="de Groot N.N."/>
        </authorList>
    </citation>
    <scope>NUCLEOTIDE SEQUENCE [LARGE SCALE GENOMIC DNA]</scope>
    <source>
        <strain evidence="3 4">DSM 21633</strain>
    </source>
</reference>
<dbReference type="EMBL" id="FOES01000037">
    <property type="protein sequence ID" value="SEQ97563.1"/>
    <property type="molecule type" value="Genomic_DNA"/>
</dbReference>
<dbReference type="OrthoDB" id="9776669at2"/>
<keyword evidence="4" id="KW-1185">Reference proteome</keyword>
<dbReference type="PROSITE" id="PS51257">
    <property type="entry name" value="PROKAR_LIPOPROTEIN"/>
    <property type="match status" value="1"/>
</dbReference>
<dbReference type="SUPFAM" id="SSF53850">
    <property type="entry name" value="Periplasmic binding protein-like II"/>
    <property type="match status" value="1"/>
</dbReference>
<dbReference type="Proteomes" id="UP000199427">
    <property type="component" value="Unassembled WGS sequence"/>
</dbReference>
<dbReference type="AlphaFoldDB" id="A0A1H9KFD5"/>
<dbReference type="CDD" id="cd13520">
    <property type="entry name" value="PBP2_TAXI_TRAP"/>
    <property type="match status" value="1"/>
</dbReference>